<comment type="caution">
    <text evidence="1">The sequence shown here is derived from an EMBL/GenBank/DDBJ whole genome shotgun (WGS) entry which is preliminary data.</text>
</comment>
<proteinExistence type="predicted"/>
<dbReference type="RefSeq" id="WP_160983954.1">
    <property type="nucleotide sequence ID" value="NZ_WVTD01000001.1"/>
</dbReference>
<dbReference type="Proteomes" id="UP000465810">
    <property type="component" value="Unassembled WGS sequence"/>
</dbReference>
<dbReference type="Pfam" id="PF11367">
    <property type="entry name" value="Tail_completion_gp17"/>
    <property type="match status" value="1"/>
</dbReference>
<dbReference type="InterPro" id="IPR021508">
    <property type="entry name" value="Gp17-like"/>
</dbReference>
<organism evidence="1 2">
    <name type="scientific">Novosphingobium silvae</name>
    <dbReference type="NCBI Taxonomy" id="2692619"/>
    <lineage>
        <taxon>Bacteria</taxon>
        <taxon>Pseudomonadati</taxon>
        <taxon>Pseudomonadota</taxon>
        <taxon>Alphaproteobacteria</taxon>
        <taxon>Sphingomonadales</taxon>
        <taxon>Sphingomonadaceae</taxon>
        <taxon>Novosphingobium</taxon>
    </lineage>
</organism>
<dbReference type="Gene3D" id="3.30.2000.30">
    <property type="match status" value="1"/>
</dbReference>
<dbReference type="EMBL" id="WVTD01000001">
    <property type="protein sequence ID" value="MYL96199.1"/>
    <property type="molecule type" value="Genomic_DNA"/>
</dbReference>
<evidence type="ECO:0000313" key="1">
    <source>
        <dbReference type="EMBL" id="MYL96199.1"/>
    </source>
</evidence>
<sequence>MELALRAALIAWLSCDAALAQRLNAVVEEAPSRTSLPWLAIATSASTDWSTKTIPGREVRIALELHCRGDRPDTAADLVSAIEARIEAMPAVQPSFRIASTVFLRARAEQRAESRRAILVEYRFRLLAA</sequence>
<reference evidence="1 2" key="1">
    <citation type="submission" date="2019-12" db="EMBL/GenBank/DDBJ databases">
        <authorList>
            <person name="Feng G."/>
            <person name="Zhu H."/>
        </authorList>
    </citation>
    <scope>NUCLEOTIDE SEQUENCE [LARGE SCALE GENOMIC DNA]</scope>
    <source>
        <strain evidence="1 2">FGD1</strain>
    </source>
</reference>
<accession>A0A7X4GDA2</accession>
<protein>
    <submittedName>
        <fullName evidence="1">DUF3168 domain-containing protein</fullName>
    </submittedName>
</protein>
<gene>
    <name evidence="1" type="ORF">GR702_00230</name>
</gene>
<dbReference type="AlphaFoldDB" id="A0A7X4GDA2"/>
<name>A0A7X4GDA2_9SPHN</name>
<keyword evidence="2" id="KW-1185">Reference proteome</keyword>
<evidence type="ECO:0000313" key="2">
    <source>
        <dbReference type="Proteomes" id="UP000465810"/>
    </source>
</evidence>
<dbReference type="InterPro" id="IPR053745">
    <property type="entry name" value="Viral_Tail_Comp_sf"/>
</dbReference>